<evidence type="ECO:0000313" key="2">
    <source>
        <dbReference type="EMBL" id="GGX60314.1"/>
    </source>
</evidence>
<name>A0A918KE41_9ACTN</name>
<evidence type="ECO:0000313" key="3">
    <source>
        <dbReference type="Proteomes" id="UP000645555"/>
    </source>
</evidence>
<dbReference type="EMBL" id="BMWD01000009">
    <property type="protein sequence ID" value="GGX60314.1"/>
    <property type="molecule type" value="Genomic_DNA"/>
</dbReference>
<evidence type="ECO:0000256" key="1">
    <source>
        <dbReference type="SAM" id="MobiDB-lite"/>
    </source>
</evidence>
<dbReference type="AlphaFoldDB" id="A0A918KE41"/>
<keyword evidence="3" id="KW-1185">Reference proteome</keyword>
<reference evidence="2" key="1">
    <citation type="journal article" date="2014" name="Int. J. Syst. Evol. Microbiol.">
        <title>Complete genome sequence of Corynebacterium casei LMG S-19264T (=DSM 44701T), isolated from a smear-ripened cheese.</title>
        <authorList>
            <consortium name="US DOE Joint Genome Institute (JGI-PGF)"/>
            <person name="Walter F."/>
            <person name="Albersmeier A."/>
            <person name="Kalinowski J."/>
            <person name="Ruckert C."/>
        </authorList>
    </citation>
    <scope>NUCLEOTIDE SEQUENCE</scope>
    <source>
        <strain evidence="2">JCM 4956</strain>
    </source>
</reference>
<protein>
    <submittedName>
        <fullName evidence="2">Uncharacterized protein</fullName>
    </submittedName>
</protein>
<feature type="compositionally biased region" description="Low complexity" evidence="1">
    <location>
        <begin position="9"/>
        <end position="36"/>
    </location>
</feature>
<feature type="region of interest" description="Disordered" evidence="1">
    <location>
        <begin position="1"/>
        <end position="36"/>
    </location>
</feature>
<proteinExistence type="predicted"/>
<reference evidence="2" key="2">
    <citation type="submission" date="2020-09" db="EMBL/GenBank/DDBJ databases">
        <authorList>
            <person name="Sun Q."/>
            <person name="Ohkuma M."/>
        </authorList>
    </citation>
    <scope>NUCLEOTIDE SEQUENCE</scope>
    <source>
        <strain evidence="2">JCM 4956</strain>
    </source>
</reference>
<gene>
    <name evidence="2" type="ORF">GCM10010515_30140</name>
</gene>
<comment type="caution">
    <text evidence="2">The sequence shown here is derived from an EMBL/GenBank/DDBJ whole genome shotgun (WGS) entry which is preliminary data.</text>
</comment>
<dbReference type="Proteomes" id="UP000645555">
    <property type="component" value="Unassembled WGS sequence"/>
</dbReference>
<organism evidence="2 3">
    <name type="scientific">Streptomyces fructofermentans</name>
    <dbReference type="NCBI Taxonomy" id="152141"/>
    <lineage>
        <taxon>Bacteria</taxon>
        <taxon>Bacillati</taxon>
        <taxon>Actinomycetota</taxon>
        <taxon>Actinomycetes</taxon>
        <taxon>Kitasatosporales</taxon>
        <taxon>Streptomycetaceae</taxon>
        <taxon>Streptomyces</taxon>
    </lineage>
</organism>
<accession>A0A918KE41</accession>
<sequence>MPCRPAAASLPGLPGFPTSGPGFPASGPGFPASGPGSPVVPPAAVLAGPARCFQLPGWFRLFPQGARNAPPVPRRRDPQQAFDAQHAGACAHLGQSHRRFAAVEALLT</sequence>